<dbReference type="EMBL" id="JAUOZS010000001">
    <property type="protein sequence ID" value="MDT8903142.1"/>
    <property type="molecule type" value="Genomic_DNA"/>
</dbReference>
<name>A0ABU3P267_9FIRM</name>
<protein>
    <submittedName>
        <fullName evidence="1">Spore coat associated protein CotJA</fullName>
    </submittedName>
</protein>
<keyword evidence="2" id="KW-1185">Reference proteome</keyword>
<evidence type="ECO:0000313" key="2">
    <source>
        <dbReference type="Proteomes" id="UP001254848"/>
    </source>
</evidence>
<proteinExistence type="predicted"/>
<organism evidence="1 2">
    <name type="scientific">Anaeroselena agilis</name>
    <dbReference type="NCBI Taxonomy" id="3063788"/>
    <lineage>
        <taxon>Bacteria</taxon>
        <taxon>Bacillati</taxon>
        <taxon>Bacillota</taxon>
        <taxon>Negativicutes</taxon>
        <taxon>Acetonemataceae</taxon>
        <taxon>Anaeroselena</taxon>
    </lineage>
</organism>
<evidence type="ECO:0000313" key="1">
    <source>
        <dbReference type="EMBL" id="MDT8903142.1"/>
    </source>
</evidence>
<reference evidence="1 2" key="1">
    <citation type="submission" date="2023-07" db="EMBL/GenBank/DDBJ databases">
        <title>The novel representative of Negativicutes class, Anaeroselena agilis gen. nov. sp. nov.</title>
        <authorList>
            <person name="Prokofeva M.I."/>
            <person name="Elcheninov A.G."/>
            <person name="Klyukina A."/>
            <person name="Kublanov I.V."/>
            <person name="Frolov E.N."/>
            <person name="Podosokorskaya O.A."/>
        </authorList>
    </citation>
    <scope>NUCLEOTIDE SEQUENCE [LARGE SCALE GENOMIC DNA]</scope>
    <source>
        <strain evidence="1 2">4137-cl</strain>
    </source>
</reference>
<dbReference type="InterPro" id="IPR020256">
    <property type="entry name" value="Spore_coat_CotJA"/>
</dbReference>
<gene>
    <name evidence="1" type="ORF">Q4T40_18055</name>
</gene>
<dbReference type="Pfam" id="PF11007">
    <property type="entry name" value="CotJA"/>
    <property type="match status" value="1"/>
</dbReference>
<accession>A0ABU3P267</accession>
<sequence>MDKQTRPKWYEEAMMGCPPAKGMMMNDGCMAMEVTEATGDEYPIPPGMLAHAYIPWQCYTAAFSPCEALMKGTLFPELWGAYPVPK</sequence>
<comment type="caution">
    <text evidence="1">The sequence shown here is derived from an EMBL/GenBank/DDBJ whole genome shotgun (WGS) entry which is preliminary data.</text>
</comment>
<dbReference type="RefSeq" id="WP_413781602.1">
    <property type="nucleotide sequence ID" value="NZ_JAUOZS010000001.1"/>
</dbReference>
<dbReference type="Proteomes" id="UP001254848">
    <property type="component" value="Unassembled WGS sequence"/>
</dbReference>